<evidence type="ECO:0000256" key="1">
    <source>
        <dbReference type="SAM" id="MobiDB-lite"/>
    </source>
</evidence>
<reference evidence="2 3" key="1">
    <citation type="journal article" date="2016" name="Nat. Commun.">
        <title>Ectomycorrhizal ecology is imprinted in the genome of the dominant symbiotic fungus Cenococcum geophilum.</title>
        <authorList>
            <consortium name="DOE Joint Genome Institute"/>
            <person name="Peter M."/>
            <person name="Kohler A."/>
            <person name="Ohm R.A."/>
            <person name="Kuo A."/>
            <person name="Krutzmann J."/>
            <person name="Morin E."/>
            <person name="Arend M."/>
            <person name="Barry K.W."/>
            <person name="Binder M."/>
            <person name="Choi C."/>
            <person name="Clum A."/>
            <person name="Copeland A."/>
            <person name="Grisel N."/>
            <person name="Haridas S."/>
            <person name="Kipfer T."/>
            <person name="LaButti K."/>
            <person name="Lindquist E."/>
            <person name="Lipzen A."/>
            <person name="Maire R."/>
            <person name="Meier B."/>
            <person name="Mihaltcheva S."/>
            <person name="Molinier V."/>
            <person name="Murat C."/>
            <person name="Poggeler S."/>
            <person name="Quandt C.A."/>
            <person name="Sperisen C."/>
            <person name="Tritt A."/>
            <person name="Tisserant E."/>
            <person name="Crous P.W."/>
            <person name="Henrissat B."/>
            <person name="Nehls U."/>
            <person name="Egli S."/>
            <person name="Spatafora J.W."/>
            <person name="Grigoriev I.V."/>
            <person name="Martin F.M."/>
        </authorList>
    </citation>
    <scope>NUCLEOTIDE SEQUENCE [LARGE SCALE GENOMIC DNA]</scope>
    <source>
        <strain evidence="2 3">CBS 207.34</strain>
    </source>
</reference>
<organism evidence="2 3">
    <name type="scientific">Glonium stellatum</name>
    <dbReference type="NCBI Taxonomy" id="574774"/>
    <lineage>
        <taxon>Eukaryota</taxon>
        <taxon>Fungi</taxon>
        <taxon>Dikarya</taxon>
        <taxon>Ascomycota</taxon>
        <taxon>Pezizomycotina</taxon>
        <taxon>Dothideomycetes</taxon>
        <taxon>Pleosporomycetidae</taxon>
        <taxon>Gloniales</taxon>
        <taxon>Gloniaceae</taxon>
        <taxon>Glonium</taxon>
    </lineage>
</organism>
<dbReference type="EMBL" id="KV749903">
    <property type="protein sequence ID" value="OCL07269.1"/>
    <property type="molecule type" value="Genomic_DNA"/>
</dbReference>
<accession>A0A8E2EYM2</accession>
<evidence type="ECO:0000313" key="2">
    <source>
        <dbReference type="EMBL" id="OCL07269.1"/>
    </source>
</evidence>
<dbReference type="Proteomes" id="UP000250140">
    <property type="component" value="Unassembled WGS sequence"/>
</dbReference>
<protein>
    <submittedName>
        <fullName evidence="2">Uncharacterized protein</fullName>
    </submittedName>
</protein>
<name>A0A8E2EYM2_9PEZI</name>
<proteinExistence type="predicted"/>
<feature type="region of interest" description="Disordered" evidence="1">
    <location>
        <begin position="1"/>
        <end position="29"/>
    </location>
</feature>
<evidence type="ECO:0000313" key="3">
    <source>
        <dbReference type="Proteomes" id="UP000250140"/>
    </source>
</evidence>
<gene>
    <name evidence="2" type="ORF">AOQ84DRAFT_377842</name>
</gene>
<keyword evidence="3" id="KW-1185">Reference proteome</keyword>
<dbReference type="AlphaFoldDB" id="A0A8E2EYM2"/>
<dbReference type="OrthoDB" id="5130206at2759"/>
<sequence>MEISTNDQDDFSKPSRLIAPPPPTPGALRISTLNHVQRYRQLFPYRNQYTPLQVHNDELTSEKRANQMRFQLIQRALLNDLRGLLEASKTLEQRLKSERTTKWLSHSAIALGTQVIISKLIPSFLDFLSWSRRSMDEFSQRTTGNIQRLPLNPYFEGMLHFLQWFAYPIAFFHISRHEKRISDISILGDGLEDISWQVEQSKELPHDKITCLSDAKWDGIPWHLLEDS</sequence>